<comment type="pathway">
    <text evidence="2">Glycolipid biosynthesis; glycosylphosphatidylinositol-anchor biosynthesis.</text>
</comment>
<accession>A0ABN7S013</accession>
<keyword evidence="6" id="KW-0256">Endoplasmic reticulum</keyword>
<keyword evidence="8 10" id="KW-0472">Membrane</keyword>
<dbReference type="Pfam" id="PF10510">
    <property type="entry name" value="PIG-S"/>
    <property type="match status" value="1"/>
</dbReference>
<comment type="similarity">
    <text evidence="3">Belongs to the PIGS family.</text>
</comment>
<evidence type="ECO:0000256" key="1">
    <source>
        <dbReference type="ARBA" id="ARBA00004477"/>
    </source>
</evidence>
<feature type="transmembrane region" description="Helical" evidence="10">
    <location>
        <begin position="18"/>
        <end position="38"/>
    </location>
</feature>
<keyword evidence="12" id="KW-1185">Reference proteome</keyword>
<dbReference type="PANTHER" id="PTHR21072">
    <property type="entry name" value="GPI TRANSAMIDASE COMPONENT PIG-S"/>
    <property type="match status" value="1"/>
</dbReference>
<evidence type="ECO:0000313" key="12">
    <source>
        <dbReference type="Proteomes" id="UP001158576"/>
    </source>
</evidence>
<dbReference type="PANTHER" id="PTHR21072:SF13">
    <property type="entry name" value="GPI TRANSAMIDASE COMPONENT PIG-S"/>
    <property type="match status" value="1"/>
</dbReference>
<sequence>MADEKSVKPEKSFGDKSLLHKIGFIWMAIALICVPIWWNSTSVERKPISYDKINQLYDQTSGIPERESLMTLSDNYDILLSLVLPDVNADWNIETHINILEDWCAKMKPFANFSVTTQVIYHPGKLHPTKYFYQRTVWSKAVLSTVINNLEGRLQSNQNPNSKLVQAVVFVTNRRIVLEDKKNSAILPDWGIFQFLSLDEQNIEGKVLDTEQMLENVVSELEIIFGDVTEESKGLMIEKFIKSSGKALNSLSKLVSQVKNMVINTRVSENIEEAATCGLQALESERELDERLSLARKSFRMSEGAFFDPSLLELLYFPEDQKFAIYIPFFLPLALPILSRFKRAVVYFKNQNSAASKVKSD</sequence>
<gene>
    <name evidence="11" type="ORF">OKIOD_LOCUS4002</name>
</gene>
<proteinExistence type="inferred from homology"/>
<keyword evidence="4" id="KW-0337">GPI-anchor biosynthesis</keyword>
<evidence type="ECO:0000256" key="8">
    <source>
        <dbReference type="ARBA" id="ARBA00023136"/>
    </source>
</evidence>
<evidence type="ECO:0000256" key="3">
    <source>
        <dbReference type="ARBA" id="ARBA00005316"/>
    </source>
</evidence>
<protein>
    <submittedName>
        <fullName evidence="11">Oidioi.mRNA.OKI2018_I69.PAR.g12444.t1.cds</fullName>
    </submittedName>
</protein>
<dbReference type="InterPro" id="IPR019540">
    <property type="entry name" value="PtdIno-glycan_biosynth_class_S"/>
</dbReference>
<organism evidence="11 12">
    <name type="scientific">Oikopleura dioica</name>
    <name type="common">Tunicate</name>
    <dbReference type="NCBI Taxonomy" id="34765"/>
    <lineage>
        <taxon>Eukaryota</taxon>
        <taxon>Metazoa</taxon>
        <taxon>Chordata</taxon>
        <taxon>Tunicata</taxon>
        <taxon>Appendicularia</taxon>
        <taxon>Copelata</taxon>
        <taxon>Oikopleuridae</taxon>
        <taxon>Oikopleura</taxon>
    </lineage>
</organism>
<keyword evidence="9" id="KW-0325">Glycoprotein</keyword>
<keyword evidence="7 10" id="KW-1133">Transmembrane helix</keyword>
<evidence type="ECO:0000256" key="9">
    <source>
        <dbReference type="ARBA" id="ARBA00023180"/>
    </source>
</evidence>
<evidence type="ECO:0000256" key="5">
    <source>
        <dbReference type="ARBA" id="ARBA00022692"/>
    </source>
</evidence>
<name>A0ABN7S013_OIKDI</name>
<evidence type="ECO:0000256" key="10">
    <source>
        <dbReference type="SAM" id="Phobius"/>
    </source>
</evidence>
<comment type="subcellular location">
    <subcellularLocation>
        <location evidence="1">Endoplasmic reticulum membrane</location>
        <topology evidence="1">Multi-pass membrane protein</topology>
    </subcellularLocation>
</comment>
<dbReference type="EMBL" id="OU015568">
    <property type="protein sequence ID" value="CAG5090045.1"/>
    <property type="molecule type" value="Genomic_DNA"/>
</dbReference>
<reference evidence="11 12" key="1">
    <citation type="submission" date="2021-04" db="EMBL/GenBank/DDBJ databases">
        <authorList>
            <person name="Bliznina A."/>
        </authorList>
    </citation>
    <scope>NUCLEOTIDE SEQUENCE [LARGE SCALE GENOMIC DNA]</scope>
</reference>
<evidence type="ECO:0000313" key="11">
    <source>
        <dbReference type="EMBL" id="CAG5090045.1"/>
    </source>
</evidence>
<evidence type="ECO:0000256" key="4">
    <source>
        <dbReference type="ARBA" id="ARBA00022502"/>
    </source>
</evidence>
<dbReference type="Proteomes" id="UP001158576">
    <property type="component" value="Chromosome PAR"/>
</dbReference>
<evidence type="ECO:0000256" key="7">
    <source>
        <dbReference type="ARBA" id="ARBA00022989"/>
    </source>
</evidence>
<evidence type="ECO:0000256" key="6">
    <source>
        <dbReference type="ARBA" id="ARBA00022824"/>
    </source>
</evidence>
<evidence type="ECO:0000256" key="2">
    <source>
        <dbReference type="ARBA" id="ARBA00004687"/>
    </source>
</evidence>
<keyword evidence="5 10" id="KW-0812">Transmembrane</keyword>